<feature type="repeat" description="WD" evidence="1">
    <location>
        <begin position="246"/>
        <end position="287"/>
    </location>
</feature>
<dbReference type="Pfam" id="PF10313">
    <property type="entry name" value="DUF2415"/>
    <property type="match status" value="1"/>
</dbReference>
<dbReference type="PANTHER" id="PTHR43991">
    <property type="entry name" value="WD REPEAT PROTEIN (AFU_ORTHOLOGUE AFUA_8G05640)-RELATED"/>
    <property type="match status" value="1"/>
</dbReference>
<feature type="compositionally biased region" description="Acidic residues" evidence="2">
    <location>
        <begin position="694"/>
        <end position="712"/>
    </location>
</feature>
<dbReference type="SMART" id="SM00320">
    <property type="entry name" value="WD40"/>
    <property type="match status" value="2"/>
</dbReference>
<dbReference type="STRING" id="230819.A0A5C3KBY3"/>
<feature type="region of interest" description="Disordered" evidence="2">
    <location>
        <begin position="563"/>
        <end position="717"/>
    </location>
</feature>
<dbReference type="PROSITE" id="PS50082">
    <property type="entry name" value="WD_REPEATS_2"/>
    <property type="match status" value="1"/>
</dbReference>
<name>A0A5C3KBY3_COPMA</name>
<feature type="region of interest" description="Disordered" evidence="2">
    <location>
        <begin position="474"/>
        <end position="539"/>
    </location>
</feature>
<proteinExistence type="predicted"/>
<feature type="compositionally biased region" description="Basic and acidic residues" evidence="2">
    <location>
        <begin position="507"/>
        <end position="530"/>
    </location>
</feature>
<dbReference type="Proteomes" id="UP000307440">
    <property type="component" value="Unassembled WGS sequence"/>
</dbReference>
<feature type="region of interest" description="Disordered" evidence="2">
    <location>
        <begin position="418"/>
        <end position="459"/>
    </location>
</feature>
<keyword evidence="1" id="KW-0853">WD repeat</keyword>
<dbReference type="PANTHER" id="PTHR43991:SF9">
    <property type="entry name" value="DUF2415 DOMAIN-CONTAINING PROTEIN"/>
    <property type="match status" value="1"/>
</dbReference>
<dbReference type="AlphaFoldDB" id="A0A5C3KBY3"/>
<feature type="domain" description="DUF2415" evidence="3">
    <location>
        <begin position="324"/>
        <end position="363"/>
    </location>
</feature>
<organism evidence="4 5">
    <name type="scientific">Coprinopsis marcescibilis</name>
    <name type="common">Agaric fungus</name>
    <name type="synonym">Psathyrella marcescibilis</name>
    <dbReference type="NCBI Taxonomy" id="230819"/>
    <lineage>
        <taxon>Eukaryota</taxon>
        <taxon>Fungi</taxon>
        <taxon>Dikarya</taxon>
        <taxon>Basidiomycota</taxon>
        <taxon>Agaricomycotina</taxon>
        <taxon>Agaricomycetes</taxon>
        <taxon>Agaricomycetidae</taxon>
        <taxon>Agaricales</taxon>
        <taxon>Agaricineae</taxon>
        <taxon>Psathyrellaceae</taxon>
        <taxon>Coprinopsis</taxon>
    </lineage>
</organism>
<dbReference type="InterPro" id="IPR036322">
    <property type="entry name" value="WD40_repeat_dom_sf"/>
</dbReference>
<evidence type="ECO:0000259" key="3">
    <source>
        <dbReference type="Pfam" id="PF10313"/>
    </source>
</evidence>
<accession>A0A5C3KBY3</accession>
<evidence type="ECO:0000256" key="1">
    <source>
        <dbReference type="PROSITE-ProRule" id="PRU00221"/>
    </source>
</evidence>
<protein>
    <recommendedName>
        <fullName evidence="3">DUF2415 domain-containing protein</fullName>
    </recommendedName>
</protein>
<feature type="compositionally biased region" description="Acidic residues" evidence="2">
    <location>
        <begin position="589"/>
        <end position="599"/>
    </location>
</feature>
<keyword evidence="5" id="KW-1185">Reference proteome</keyword>
<feature type="compositionally biased region" description="Low complexity" evidence="2">
    <location>
        <begin position="443"/>
        <end position="459"/>
    </location>
</feature>
<feature type="compositionally biased region" description="Polar residues" evidence="2">
    <location>
        <begin position="474"/>
        <end position="488"/>
    </location>
</feature>
<dbReference type="OrthoDB" id="64353at2759"/>
<dbReference type="InterPro" id="IPR019417">
    <property type="entry name" value="DUF2415"/>
</dbReference>
<dbReference type="Gene3D" id="2.130.10.10">
    <property type="entry name" value="YVTN repeat-like/Quinoprotein amine dehydrogenase"/>
    <property type="match status" value="1"/>
</dbReference>
<dbReference type="EMBL" id="ML210499">
    <property type="protein sequence ID" value="TFK17510.1"/>
    <property type="molecule type" value="Genomic_DNA"/>
</dbReference>
<evidence type="ECO:0000313" key="5">
    <source>
        <dbReference type="Proteomes" id="UP000307440"/>
    </source>
</evidence>
<gene>
    <name evidence="4" type="ORF">FA15DRAFT_761035</name>
</gene>
<evidence type="ECO:0000313" key="4">
    <source>
        <dbReference type="EMBL" id="TFK17510.1"/>
    </source>
</evidence>
<evidence type="ECO:0000256" key="2">
    <source>
        <dbReference type="SAM" id="MobiDB-lite"/>
    </source>
</evidence>
<reference evidence="4 5" key="1">
    <citation type="journal article" date="2019" name="Nat. Ecol. Evol.">
        <title>Megaphylogeny resolves global patterns of mushroom evolution.</title>
        <authorList>
            <person name="Varga T."/>
            <person name="Krizsan K."/>
            <person name="Foldi C."/>
            <person name="Dima B."/>
            <person name="Sanchez-Garcia M."/>
            <person name="Sanchez-Ramirez S."/>
            <person name="Szollosi G.J."/>
            <person name="Szarkandi J.G."/>
            <person name="Papp V."/>
            <person name="Albert L."/>
            <person name="Andreopoulos W."/>
            <person name="Angelini C."/>
            <person name="Antonin V."/>
            <person name="Barry K.W."/>
            <person name="Bougher N.L."/>
            <person name="Buchanan P."/>
            <person name="Buyck B."/>
            <person name="Bense V."/>
            <person name="Catcheside P."/>
            <person name="Chovatia M."/>
            <person name="Cooper J."/>
            <person name="Damon W."/>
            <person name="Desjardin D."/>
            <person name="Finy P."/>
            <person name="Geml J."/>
            <person name="Haridas S."/>
            <person name="Hughes K."/>
            <person name="Justo A."/>
            <person name="Karasinski D."/>
            <person name="Kautmanova I."/>
            <person name="Kiss B."/>
            <person name="Kocsube S."/>
            <person name="Kotiranta H."/>
            <person name="LaButti K.M."/>
            <person name="Lechner B.E."/>
            <person name="Liimatainen K."/>
            <person name="Lipzen A."/>
            <person name="Lukacs Z."/>
            <person name="Mihaltcheva S."/>
            <person name="Morgado L.N."/>
            <person name="Niskanen T."/>
            <person name="Noordeloos M.E."/>
            <person name="Ohm R.A."/>
            <person name="Ortiz-Santana B."/>
            <person name="Ovrebo C."/>
            <person name="Racz N."/>
            <person name="Riley R."/>
            <person name="Savchenko A."/>
            <person name="Shiryaev A."/>
            <person name="Soop K."/>
            <person name="Spirin V."/>
            <person name="Szebenyi C."/>
            <person name="Tomsovsky M."/>
            <person name="Tulloss R.E."/>
            <person name="Uehling J."/>
            <person name="Grigoriev I.V."/>
            <person name="Vagvolgyi C."/>
            <person name="Papp T."/>
            <person name="Martin F.M."/>
            <person name="Miettinen O."/>
            <person name="Hibbett D.S."/>
            <person name="Nagy L.G."/>
        </authorList>
    </citation>
    <scope>NUCLEOTIDE SEQUENCE [LARGE SCALE GENOMIC DNA]</scope>
    <source>
        <strain evidence="4 5">CBS 121175</strain>
    </source>
</reference>
<dbReference type="InterPro" id="IPR001680">
    <property type="entry name" value="WD40_rpt"/>
</dbReference>
<dbReference type="SUPFAM" id="SSF50978">
    <property type="entry name" value="WD40 repeat-like"/>
    <property type="match status" value="1"/>
</dbReference>
<feature type="compositionally biased region" description="Basic and acidic residues" evidence="2">
    <location>
        <begin position="569"/>
        <end position="588"/>
    </location>
</feature>
<dbReference type="InterPro" id="IPR015943">
    <property type="entry name" value="WD40/YVTN_repeat-like_dom_sf"/>
</dbReference>
<sequence>MARDLSLLHSTLPTAIAPAEVLIGHVQLRDLVICPKDAGTVNYVQRRSIVEHNIRAPNAAPRTVAELDFTPNSLTSLPIGKDDVLIAAGGQDAEIHISYHTPSSGSSRKSSALRNVWSINSRLEGSINNSVLLSSLSLTSSNESSVEPRVGVSNNDRTVRLYDVPIRGQTLKRARRNEQLLKEAGTLTLDVPVNHSTISPDGRTLLSVGDSNKVYIHNITGGARVSFSHTTTLSLPPPENLPPAIPSGSLAASFSAAFSADGIKFAVASQEGVVAVWDVRSSKPLKVYHTEKSRGSAETGNASSWLSDDPWDWTRGRSRAPGWSVRNVKFGGLPGGREVLTFTEHTSLVHVIDAHTFESEEVIQIPITANRLSTSTTAPSIPTMSTPPWGARYLQPPSSVPHPLRRLRMSSRMPVFSFLSPSPSSRSPSPRPQATASPTLMITSPTVSTTRPVSTSSTPGIVQALSDTFRIQSSYSPPASIGDSTWRTLNGLGSRRASDSSQSTRSQEAEEARERDRERDREREQHRASEDEYDDIVVIPPLGDRDVESEVHALLEIHGITARQSSSDIHGDAEGEDGDGHEHDHRYEDDEDDDDEEEDRNTGSTHADYDYQLVRRAMRDGANRRRMIRSSSSMEVDELESDCVSSHAPSRAPSPSPTGPNWRSPGGRGSSQWSYARSEPAAPSRNSTTRMDVDDFAEGEDDVQVDEEDQDQDVSKDVELRYEDDLDLAGVCFDPAGEKMYVASTKSVTEWTIKGGEKRWFSAGQWR</sequence>